<organism evidence="3 4">
    <name type="scientific">Immersiella caudata</name>
    <dbReference type="NCBI Taxonomy" id="314043"/>
    <lineage>
        <taxon>Eukaryota</taxon>
        <taxon>Fungi</taxon>
        <taxon>Dikarya</taxon>
        <taxon>Ascomycota</taxon>
        <taxon>Pezizomycotina</taxon>
        <taxon>Sordariomycetes</taxon>
        <taxon>Sordariomycetidae</taxon>
        <taxon>Sordariales</taxon>
        <taxon>Lasiosphaeriaceae</taxon>
        <taxon>Immersiella</taxon>
    </lineage>
</organism>
<keyword evidence="4" id="KW-1185">Reference proteome</keyword>
<dbReference type="AlphaFoldDB" id="A0AA39X539"/>
<reference evidence="3" key="1">
    <citation type="submission" date="2023-06" db="EMBL/GenBank/DDBJ databases">
        <title>Genome-scale phylogeny and comparative genomics of the fungal order Sordariales.</title>
        <authorList>
            <consortium name="Lawrence Berkeley National Laboratory"/>
            <person name="Hensen N."/>
            <person name="Bonometti L."/>
            <person name="Westerberg I."/>
            <person name="Brannstrom I.O."/>
            <person name="Guillou S."/>
            <person name="Cros-Aarteil S."/>
            <person name="Calhoun S."/>
            <person name="Haridas S."/>
            <person name="Kuo A."/>
            <person name="Mondo S."/>
            <person name="Pangilinan J."/>
            <person name="Riley R."/>
            <person name="Labutti K."/>
            <person name="Andreopoulos B."/>
            <person name="Lipzen A."/>
            <person name="Chen C."/>
            <person name="Yanf M."/>
            <person name="Daum C."/>
            <person name="Ng V."/>
            <person name="Clum A."/>
            <person name="Steindorff A."/>
            <person name="Ohm R."/>
            <person name="Martin F."/>
            <person name="Silar P."/>
            <person name="Natvig D."/>
            <person name="Lalanne C."/>
            <person name="Gautier V."/>
            <person name="Ament-Velasquez S.L."/>
            <person name="Kruys A."/>
            <person name="Hutchinson M.I."/>
            <person name="Powell A.J."/>
            <person name="Barry K."/>
            <person name="Miller A.N."/>
            <person name="Grigoriev I.V."/>
            <person name="Debuchy R."/>
            <person name="Gladieux P."/>
            <person name="Thoren M.H."/>
            <person name="Johannesson H."/>
        </authorList>
    </citation>
    <scope>NUCLEOTIDE SEQUENCE</scope>
    <source>
        <strain evidence="3">CBS 606.72</strain>
    </source>
</reference>
<sequence>MKTWFFTSGLVPLSLAHSWVERTMRIAPNGTMIGAPGYERAHVVRGTIPEDDIRWLLPPDGPHEKVIHLDHRIAHPRQRTLHYCDQFGPVKAAPGNFVALQYQENGHVTLPTINPKKTLNRGTVYVYGTLHNNLTDTNLVDVHLAWTPDGTGGDRKGRLIATRDYDDGQCYQINNEAISLQRQKKFPKTPEDPMGQNLWCQTDIQIPCDTPVGAIYTIIWVWDWPTMSEVGVPVPPASFHANRTDAAVPYVKTPQIYTSVVDIQIVDVEPGMVCKEGGGLAGYVEQTNMNLAANRAQLGNLFQVGVL</sequence>
<feature type="signal peptide" evidence="1">
    <location>
        <begin position="1"/>
        <end position="16"/>
    </location>
</feature>
<dbReference type="Pfam" id="PF24320">
    <property type="entry name" value="DUF7492"/>
    <property type="match status" value="1"/>
</dbReference>
<feature type="domain" description="DUF7492" evidence="2">
    <location>
        <begin position="15"/>
        <end position="270"/>
    </location>
</feature>
<protein>
    <recommendedName>
        <fullName evidence="2">DUF7492 domain-containing protein</fullName>
    </recommendedName>
</protein>
<dbReference type="Proteomes" id="UP001175000">
    <property type="component" value="Unassembled WGS sequence"/>
</dbReference>
<evidence type="ECO:0000259" key="2">
    <source>
        <dbReference type="Pfam" id="PF24320"/>
    </source>
</evidence>
<dbReference type="EMBL" id="JAULSU010000002">
    <property type="protein sequence ID" value="KAK0627102.1"/>
    <property type="molecule type" value="Genomic_DNA"/>
</dbReference>
<accession>A0AA39X539</accession>
<evidence type="ECO:0000313" key="4">
    <source>
        <dbReference type="Proteomes" id="UP001175000"/>
    </source>
</evidence>
<feature type="chain" id="PRO_5041339659" description="DUF7492 domain-containing protein" evidence="1">
    <location>
        <begin position="17"/>
        <end position="307"/>
    </location>
</feature>
<gene>
    <name evidence="3" type="ORF">B0T14DRAFT_562938</name>
</gene>
<keyword evidence="1" id="KW-0732">Signal</keyword>
<evidence type="ECO:0000256" key="1">
    <source>
        <dbReference type="SAM" id="SignalP"/>
    </source>
</evidence>
<evidence type="ECO:0000313" key="3">
    <source>
        <dbReference type="EMBL" id="KAK0627102.1"/>
    </source>
</evidence>
<proteinExistence type="predicted"/>
<dbReference type="InterPro" id="IPR055915">
    <property type="entry name" value="DUF7492"/>
</dbReference>
<name>A0AA39X539_9PEZI</name>
<comment type="caution">
    <text evidence="3">The sequence shown here is derived from an EMBL/GenBank/DDBJ whole genome shotgun (WGS) entry which is preliminary data.</text>
</comment>